<evidence type="ECO:0000256" key="1">
    <source>
        <dbReference type="SAM" id="MobiDB-lite"/>
    </source>
</evidence>
<gene>
    <name evidence="2" type="ORF">HMPREF0201_01272</name>
</gene>
<evidence type="ECO:0000313" key="3">
    <source>
        <dbReference type="Proteomes" id="UP000014585"/>
    </source>
</evidence>
<proteinExistence type="predicted"/>
<dbReference type="HOGENOM" id="CLU_3286835_0_0_6"/>
<feature type="compositionally biased region" description="Basic and acidic residues" evidence="1">
    <location>
        <begin position="10"/>
        <end position="26"/>
    </location>
</feature>
<sequence length="40" mass="4206">MQVKCNGECHTTERNEASKGEEKEGVGEAAGKISGSPERA</sequence>
<feature type="region of interest" description="Disordered" evidence="1">
    <location>
        <begin position="1"/>
        <end position="40"/>
    </location>
</feature>
<dbReference type="PATRIC" id="fig|566551.4.peg.1172"/>
<protein>
    <submittedName>
        <fullName evidence="2">Uncharacterized protein</fullName>
    </submittedName>
</protein>
<accession>S3JEM9</accession>
<dbReference type="EMBL" id="ATDT01000006">
    <property type="protein sequence ID" value="EPF18667.1"/>
    <property type="molecule type" value="Genomic_DNA"/>
</dbReference>
<dbReference type="Proteomes" id="UP000014585">
    <property type="component" value="Unassembled WGS sequence"/>
</dbReference>
<comment type="caution">
    <text evidence="2">The sequence shown here is derived from an EMBL/GenBank/DDBJ whole genome shotgun (WGS) entry which is preliminary data.</text>
</comment>
<organism evidence="2 3">
    <name type="scientific">Cedecea davisae DSM 4568</name>
    <dbReference type="NCBI Taxonomy" id="566551"/>
    <lineage>
        <taxon>Bacteria</taxon>
        <taxon>Pseudomonadati</taxon>
        <taxon>Pseudomonadota</taxon>
        <taxon>Gammaproteobacteria</taxon>
        <taxon>Enterobacterales</taxon>
        <taxon>Enterobacteriaceae</taxon>
        <taxon>Cedecea</taxon>
    </lineage>
</organism>
<evidence type="ECO:0000313" key="2">
    <source>
        <dbReference type="EMBL" id="EPF18667.1"/>
    </source>
</evidence>
<dbReference type="AlphaFoldDB" id="S3JEM9"/>
<reference evidence="2 3" key="1">
    <citation type="submission" date="2013-04" db="EMBL/GenBank/DDBJ databases">
        <authorList>
            <person name="Weinstock G."/>
            <person name="Sodergren E."/>
            <person name="Lobos E.A."/>
            <person name="Fulton L."/>
            <person name="Fulton R."/>
            <person name="Courtney L."/>
            <person name="Fronick C."/>
            <person name="O'Laughlin M."/>
            <person name="Godfrey J."/>
            <person name="Wilson R.M."/>
            <person name="Miner T."/>
            <person name="Farmer C."/>
            <person name="Delehaunty K."/>
            <person name="Cordes M."/>
            <person name="Minx P."/>
            <person name="Tomlinson C."/>
            <person name="Chen J."/>
            <person name="Wollam A."/>
            <person name="Pepin K.H."/>
            <person name="Palsikar V.B."/>
            <person name="Zhang X."/>
            <person name="Suruliraj S."/>
            <person name="Perna N.T."/>
            <person name="Plunkett G."/>
            <person name="Warren W."/>
            <person name="Mitreva M."/>
            <person name="Mardis E.R."/>
            <person name="Wilson R.K."/>
        </authorList>
    </citation>
    <scope>NUCLEOTIDE SEQUENCE [LARGE SCALE GENOMIC DNA]</scope>
    <source>
        <strain evidence="2 3">DSM 4568</strain>
    </source>
</reference>
<name>S3JEM9_9ENTR</name>